<name>A0A5M9WLP9_PAEAM</name>
<sequence length="95" mass="11093">MKYYPMNDLVKEQSKNHQFSYTVIINLKTSKYDVEEYINKTVRVNSDTKLQEDDLVQKATNVIYGLIETHPDFALCEQTQIIGITFCNAYDRSMS</sequence>
<protein>
    <submittedName>
        <fullName evidence="1">Uncharacterized protein</fullName>
    </submittedName>
</protein>
<dbReference type="AlphaFoldDB" id="A0A5M9WLP9"/>
<dbReference type="Proteomes" id="UP000323664">
    <property type="component" value="Unassembled WGS sequence"/>
</dbReference>
<reference evidence="1 2" key="1">
    <citation type="journal article" date="2019" name="J. Ind. Microbiol. Biotechnol.">
        <title>Paenibacillus amylolyticus 27C64 has a diverse set of carbohydrate-active enzymes and complete pectin deconstruction system.</title>
        <authorList>
            <person name="Keggi C."/>
            <person name="Doran-Peterson J."/>
        </authorList>
    </citation>
    <scope>NUCLEOTIDE SEQUENCE [LARGE SCALE GENOMIC DNA]</scope>
    <source>
        <strain evidence="1 2">27C64</strain>
    </source>
</reference>
<evidence type="ECO:0000313" key="2">
    <source>
        <dbReference type="Proteomes" id="UP000323664"/>
    </source>
</evidence>
<dbReference type="EMBL" id="RIAS01000001">
    <property type="protein sequence ID" value="KAA8782493.1"/>
    <property type="molecule type" value="Genomic_DNA"/>
</dbReference>
<dbReference type="RefSeq" id="WP_123062409.1">
    <property type="nucleotide sequence ID" value="NZ_RIAS01000001.1"/>
</dbReference>
<evidence type="ECO:0000313" key="1">
    <source>
        <dbReference type="EMBL" id="KAA8782493.1"/>
    </source>
</evidence>
<organism evidence="1 2">
    <name type="scientific">Paenibacillus amylolyticus</name>
    <dbReference type="NCBI Taxonomy" id="1451"/>
    <lineage>
        <taxon>Bacteria</taxon>
        <taxon>Bacillati</taxon>
        <taxon>Bacillota</taxon>
        <taxon>Bacilli</taxon>
        <taxon>Bacillales</taxon>
        <taxon>Paenibacillaceae</taxon>
        <taxon>Paenibacillus</taxon>
    </lineage>
</organism>
<gene>
    <name evidence="1" type="ORF">EC604_01345</name>
</gene>
<accession>A0A5M9WLP9</accession>
<proteinExistence type="predicted"/>
<comment type="caution">
    <text evidence="1">The sequence shown here is derived from an EMBL/GenBank/DDBJ whole genome shotgun (WGS) entry which is preliminary data.</text>
</comment>